<gene>
    <name evidence="2" type="ORF">E2C01_045199</name>
</gene>
<comment type="caution">
    <text evidence="2">The sequence shown here is derived from an EMBL/GenBank/DDBJ whole genome shotgun (WGS) entry which is preliminary data.</text>
</comment>
<feature type="compositionally biased region" description="Basic and acidic residues" evidence="1">
    <location>
        <begin position="82"/>
        <end position="104"/>
    </location>
</feature>
<feature type="region of interest" description="Disordered" evidence="1">
    <location>
        <begin position="61"/>
        <end position="104"/>
    </location>
</feature>
<dbReference type="AlphaFoldDB" id="A0A5B7G4D8"/>
<protein>
    <submittedName>
        <fullName evidence="2">Uncharacterized protein</fullName>
    </submittedName>
</protein>
<evidence type="ECO:0000256" key="1">
    <source>
        <dbReference type="SAM" id="MobiDB-lite"/>
    </source>
</evidence>
<reference evidence="2 3" key="1">
    <citation type="submission" date="2019-05" db="EMBL/GenBank/DDBJ databases">
        <title>Another draft genome of Portunus trituberculatus and its Hox gene families provides insights of decapod evolution.</title>
        <authorList>
            <person name="Jeong J.-H."/>
            <person name="Song I."/>
            <person name="Kim S."/>
            <person name="Choi T."/>
            <person name="Kim D."/>
            <person name="Ryu S."/>
            <person name="Kim W."/>
        </authorList>
    </citation>
    <scope>NUCLEOTIDE SEQUENCE [LARGE SCALE GENOMIC DNA]</scope>
    <source>
        <tissue evidence="2">Muscle</tissue>
    </source>
</reference>
<name>A0A5B7G4D8_PORTR</name>
<dbReference type="EMBL" id="VSRR010010120">
    <property type="protein sequence ID" value="MPC51354.1"/>
    <property type="molecule type" value="Genomic_DNA"/>
</dbReference>
<dbReference type="Proteomes" id="UP000324222">
    <property type="component" value="Unassembled WGS sequence"/>
</dbReference>
<keyword evidence="3" id="KW-1185">Reference proteome</keyword>
<accession>A0A5B7G4D8</accession>
<evidence type="ECO:0000313" key="2">
    <source>
        <dbReference type="EMBL" id="MPC51354.1"/>
    </source>
</evidence>
<sequence length="130" mass="14308">MGKEDPGLQVLESLWLELDPKSVSSDKLTRPRSPGLVRSHPRFSADSVVMAGRVEVSGGRGKRSFSMLIGGGGKRVRSSVSARDEKHRSGGDKTSREPKGYGDEHKFYSCSFLDSPASKKEECRKLPLMR</sequence>
<evidence type="ECO:0000313" key="3">
    <source>
        <dbReference type="Proteomes" id="UP000324222"/>
    </source>
</evidence>
<proteinExistence type="predicted"/>
<organism evidence="2 3">
    <name type="scientific">Portunus trituberculatus</name>
    <name type="common">Swimming crab</name>
    <name type="synonym">Neptunus trituberculatus</name>
    <dbReference type="NCBI Taxonomy" id="210409"/>
    <lineage>
        <taxon>Eukaryota</taxon>
        <taxon>Metazoa</taxon>
        <taxon>Ecdysozoa</taxon>
        <taxon>Arthropoda</taxon>
        <taxon>Crustacea</taxon>
        <taxon>Multicrustacea</taxon>
        <taxon>Malacostraca</taxon>
        <taxon>Eumalacostraca</taxon>
        <taxon>Eucarida</taxon>
        <taxon>Decapoda</taxon>
        <taxon>Pleocyemata</taxon>
        <taxon>Brachyura</taxon>
        <taxon>Eubrachyura</taxon>
        <taxon>Portunoidea</taxon>
        <taxon>Portunidae</taxon>
        <taxon>Portuninae</taxon>
        <taxon>Portunus</taxon>
    </lineage>
</organism>